<keyword evidence="2" id="KW-1185">Reference proteome</keyword>
<dbReference type="AlphaFoldDB" id="A0AAD8EF01"/>
<sequence>FSFLRMLRMLLQRQTFRRRFSVLCRKSGCYVLCRKSELFIHFLLHSHYVLKLNVCCRYVVNLDAMFYVLCRKSELFIHFLLHSHYVLKLNVCCRYVLCRKSGWFIHFLLHSQYISKHCCSYVICPMSYVICPMSYVVNRNASPIFLHSQLNSKLNVCCSYGNMALIIIILRYFVEHNRRLSREKRDEWTPYVRTRESRHQVQAEITTGDTRLRPAHLFRKIKNYFQTVPSLDLTLTDLSGFIQVFLIVPNLNLNNVD</sequence>
<organism evidence="1 2">
    <name type="scientific">Diploptera punctata</name>
    <name type="common">Pacific beetle cockroach</name>
    <dbReference type="NCBI Taxonomy" id="6984"/>
    <lineage>
        <taxon>Eukaryota</taxon>
        <taxon>Metazoa</taxon>
        <taxon>Ecdysozoa</taxon>
        <taxon>Arthropoda</taxon>
        <taxon>Hexapoda</taxon>
        <taxon>Insecta</taxon>
        <taxon>Pterygota</taxon>
        <taxon>Neoptera</taxon>
        <taxon>Polyneoptera</taxon>
        <taxon>Dictyoptera</taxon>
        <taxon>Blattodea</taxon>
        <taxon>Blaberoidea</taxon>
        <taxon>Blaberidae</taxon>
        <taxon>Diplopterinae</taxon>
        <taxon>Diploptera</taxon>
    </lineage>
</organism>
<reference evidence="1" key="1">
    <citation type="journal article" date="2023" name="IScience">
        <title>Live-bearing cockroach genome reveals convergent evolutionary mechanisms linked to viviparity in insects and beyond.</title>
        <authorList>
            <person name="Fouks B."/>
            <person name="Harrison M.C."/>
            <person name="Mikhailova A.A."/>
            <person name="Marchal E."/>
            <person name="English S."/>
            <person name="Carruthers M."/>
            <person name="Jennings E.C."/>
            <person name="Chiamaka E.L."/>
            <person name="Frigard R.A."/>
            <person name="Pippel M."/>
            <person name="Attardo G.M."/>
            <person name="Benoit J.B."/>
            <person name="Bornberg-Bauer E."/>
            <person name="Tobe S.S."/>
        </authorList>
    </citation>
    <scope>NUCLEOTIDE SEQUENCE</scope>
    <source>
        <strain evidence="1">Stay&amp;Tobe</strain>
    </source>
</reference>
<feature type="non-terminal residue" evidence="1">
    <location>
        <position position="257"/>
    </location>
</feature>
<dbReference type="EMBL" id="JASPKZ010006053">
    <property type="protein sequence ID" value="KAJ9587908.1"/>
    <property type="molecule type" value="Genomic_DNA"/>
</dbReference>
<proteinExistence type="predicted"/>
<dbReference type="Proteomes" id="UP001233999">
    <property type="component" value="Unassembled WGS sequence"/>
</dbReference>
<feature type="non-terminal residue" evidence="1">
    <location>
        <position position="1"/>
    </location>
</feature>
<protein>
    <submittedName>
        <fullName evidence="1">Uncharacterized protein</fullName>
    </submittedName>
</protein>
<name>A0AAD8EF01_DIPPU</name>
<evidence type="ECO:0000313" key="2">
    <source>
        <dbReference type="Proteomes" id="UP001233999"/>
    </source>
</evidence>
<gene>
    <name evidence="1" type="ORF">L9F63_018660</name>
</gene>
<reference evidence="1" key="2">
    <citation type="submission" date="2023-05" db="EMBL/GenBank/DDBJ databases">
        <authorList>
            <person name="Fouks B."/>
        </authorList>
    </citation>
    <scope>NUCLEOTIDE SEQUENCE</scope>
    <source>
        <strain evidence="1">Stay&amp;Tobe</strain>
        <tissue evidence="1">Testes</tissue>
    </source>
</reference>
<comment type="caution">
    <text evidence="1">The sequence shown here is derived from an EMBL/GenBank/DDBJ whole genome shotgun (WGS) entry which is preliminary data.</text>
</comment>
<accession>A0AAD8EF01</accession>
<evidence type="ECO:0000313" key="1">
    <source>
        <dbReference type="EMBL" id="KAJ9587908.1"/>
    </source>
</evidence>